<dbReference type="OrthoDB" id="1253990at2"/>
<comment type="caution">
    <text evidence="2">The sequence shown here is derived from an EMBL/GenBank/DDBJ whole genome shotgun (WGS) entry which is preliminary data.</text>
</comment>
<sequence>MPGSGTPGPTTSAAAVALEALRDRGWTLAVAESLTGGLLSARLVDVPGASLVHRGAVVAYATDLKARLLGVDDDLLTRRGPVDPDVALQMADGVRERLGADVGLATTGVAGPEGQDGKPPGTVHVAVVTPFGRRVVSLLLAGDRAAVRAQTVEAALRLLVEAVAPGGRRRASS</sequence>
<proteinExistence type="predicted"/>
<accession>A0A4Y3KPG6</accession>
<dbReference type="NCBIfam" id="TIGR00199">
    <property type="entry name" value="PncC_domain"/>
    <property type="match status" value="1"/>
</dbReference>
<reference evidence="2 3" key="1">
    <citation type="submission" date="2019-06" db="EMBL/GenBank/DDBJ databases">
        <title>Whole genome shotgun sequence of Cellulomonas gelida NBRC 3748.</title>
        <authorList>
            <person name="Hosoyama A."/>
            <person name="Uohara A."/>
            <person name="Ohji S."/>
            <person name="Ichikawa N."/>
        </authorList>
    </citation>
    <scope>NUCLEOTIDE SEQUENCE [LARGE SCALE GENOMIC DNA]</scope>
    <source>
        <strain evidence="2 3">NBRC 3748</strain>
    </source>
</reference>
<feature type="domain" description="CinA C-terminal" evidence="1">
    <location>
        <begin position="12"/>
        <end position="161"/>
    </location>
</feature>
<organism evidence="2 3">
    <name type="scientific">Cellulomonas gelida</name>
    <dbReference type="NCBI Taxonomy" id="1712"/>
    <lineage>
        <taxon>Bacteria</taxon>
        <taxon>Bacillati</taxon>
        <taxon>Actinomycetota</taxon>
        <taxon>Actinomycetes</taxon>
        <taxon>Micrococcales</taxon>
        <taxon>Cellulomonadaceae</taxon>
        <taxon>Cellulomonas</taxon>
    </lineage>
</organism>
<dbReference type="EMBL" id="BJLQ01000030">
    <property type="protein sequence ID" value="GEA85284.1"/>
    <property type="molecule type" value="Genomic_DNA"/>
</dbReference>
<dbReference type="SUPFAM" id="SSF142433">
    <property type="entry name" value="CinA-like"/>
    <property type="match status" value="1"/>
</dbReference>
<dbReference type="InterPro" id="IPR036653">
    <property type="entry name" value="CinA-like_C"/>
</dbReference>
<dbReference type="AlphaFoldDB" id="A0A4Y3KPG6"/>
<keyword evidence="3" id="KW-1185">Reference proteome</keyword>
<dbReference type="RefSeq" id="WP_141371287.1">
    <property type="nucleotide sequence ID" value="NZ_BJLQ01000030.1"/>
</dbReference>
<evidence type="ECO:0000313" key="3">
    <source>
        <dbReference type="Proteomes" id="UP000320461"/>
    </source>
</evidence>
<protein>
    <submittedName>
        <fullName evidence="2">Competence damage-inducible protein A</fullName>
    </submittedName>
</protein>
<dbReference type="InterPro" id="IPR008136">
    <property type="entry name" value="CinA_C"/>
</dbReference>
<gene>
    <name evidence="2" type="ORF">CGE01nite_25350</name>
</gene>
<evidence type="ECO:0000313" key="2">
    <source>
        <dbReference type="EMBL" id="GEA85284.1"/>
    </source>
</evidence>
<evidence type="ECO:0000259" key="1">
    <source>
        <dbReference type="Pfam" id="PF02464"/>
    </source>
</evidence>
<dbReference type="Proteomes" id="UP000320461">
    <property type="component" value="Unassembled WGS sequence"/>
</dbReference>
<dbReference type="Pfam" id="PF02464">
    <property type="entry name" value="CinA"/>
    <property type="match status" value="1"/>
</dbReference>
<dbReference type="Gene3D" id="3.90.950.20">
    <property type="entry name" value="CinA-like"/>
    <property type="match status" value="1"/>
</dbReference>
<name>A0A4Y3KPG6_9CELL</name>